<reference evidence="1" key="1">
    <citation type="submission" date="2020-10" db="EMBL/GenBank/DDBJ databases">
        <authorList>
            <person name="Gilroy R."/>
        </authorList>
    </citation>
    <scope>NUCLEOTIDE SEQUENCE</scope>
    <source>
        <strain evidence="1">ChiBcolR7-354</strain>
    </source>
</reference>
<evidence type="ECO:0000313" key="2">
    <source>
        <dbReference type="Proteomes" id="UP000824262"/>
    </source>
</evidence>
<accession>A0A9D0ZD18</accession>
<dbReference type="AlphaFoldDB" id="A0A9D0ZD18"/>
<dbReference type="Proteomes" id="UP000824262">
    <property type="component" value="Unassembled WGS sequence"/>
</dbReference>
<comment type="caution">
    <text evidence="1">The sequence shown here is derived from an EMBL/GenBank/DDBJ whole genome shotgun (WGS) entry which is preliminary data.</text>
</comment>
<gene>
    <name evidence="1" type="ORF">IAB77_02290</name>
</gene>
<reference evidence="1" key="2">
    <citation type="journal article" date="2021" name="PeerJ">
        <title>Extensive microbial diversity within the chicken gut microbiome revealed by metagenomics and culture.</title>
        <authorList>
            <person name="Gilroy R."/>
            <person name="Ravi A."/>
            <person name="Getino M."/>
            <person name="Pursley I."/>
            <person name="Horton D.L."/>
            <person name="Alikhan N.F."/>
            <person name="Baker D."/>
            <person name="Gharbi K."/>
            <person name="Hall N."/>
            <person name="Watson M."/>
            <person name="Adriaenssens E.M."/>
            <person name="Foster-Nyarko E."/>
            <person name="Jarju S."/>
            <person name="Secka A."/>
            <person name="Antonio M."/>
            <person name="Oren A."/>
            <person name="Chaudhuri R.R."/>
            <person name="La Ragione R."/>
            <person name="Hildebrand F."/>
            <person name="Pallen M.J."/>
        </authorList>
    </citation>
    <scope>NUCLEOTIDE SEQUENCE</scope>
    <source>
        <strain evidence="1">ChiBcolR7-354</strain>
    </source>
</reference>
<evidence type="ECO:0000313" key="1">
    <source>
        <dbReference type="EMBL" id="HIQ78069.1"/>
    </source>
</evidence>
<dbReference type="EMBL" id="DVGA01000029">
    <property type="protein sequence ID" value="HIQ78069.1"/>
    <property type="molecule type" value="Genomic_DNA"/>
</dbReference>
<protein>
    <submittedName>
        <fullName evidence="1">Uncharacterized protein</fullName>
    </submittedName>
</protein>
<name>A0A9D0ZD18_9FIRM</name>
<sequence>MNRRRLLSAILYIAFIAFFYTYAIIRLGVFIDAEGVARSHYLSYNIEEPSIVETDESAGYIDVYAAGKGYITAFRIDKMSTMYSHGFMVSGGVIPTDDNAVARFYEDVGAVLGSCDVPGATEVRFELCIPGENPQCQEITAPLNLDGCFIYNYGSTEYLGNDAPYVTRADALDVNGNVLSTSTEEDWELI</sequence>
<proteinExistence type="predicted"/>
<organism evidence="1 2">
    <name type="scientific">Candidatus Scatomorpha intestinavium</name>
    <dbReference type="NCBI Taxonomy" id="2840922"/>
    <lineage>
        <taxon>Bacteria</taxon>
        <taxon>Bacillati</taxon>
        <taxon>Bacillota</taxon>
        <taxon>Clostridia</taxon>
        <taxon>Eubacteriales</taxon>
        <taxon>Candidatus Scatomorpha</taxon>
    </lineage>
</organism>